<dbReference type="AlphaFoldDB" id="A0A4R8FKX9"/>
<dbReference type="InterPro" id="IPR023346">
    <property type="entry name" value="Lysozyme-like_dom_sf"/>
</dbReference>
<dbReference type="OrthoDB" id="5945995at2"/>
<organism evidence="2 3">
    <name type="scientific">Modicisalibacter xianhensis</name>
    <dbReference type="NCBI Taxonomy" id="442341"/>
    <lineage>
        <taxon>Bacteria</taxon>
        <taxon>Pseudomonadati</taxon>
        <taxon>Pseudomonadota</taxon>
        <taxon>Gammaproteobacteria</taxon>
        <taxon>Oceanospirillales</taxon>
        <taxon>Halomonadaceae</taxon>
        <taxon>Modicisalibacter</taxon>
    </lineage>
</organism>
<evidence type="ECO:0000259" key="1">
    <source>
        <dbReference type="Pfam" id="PF01464"/>
    </source>
</evidence>
<dbReference type="Gene3D" id="1.10.530.10">
    <property type="match status" value="1"/>
</dbReference>
<accession>A0A4R8FKX9</accession>
<dbReference type="SUPFAM" id="SSF53955">
    <property type="entry name" value="Lysozyme-like"/>
    <property type="match status" value="1"/>
</dbReference>
<reference evidence="2 3" key="1">
    <citation type="submission" date="2019-03" db="EMBL/GenBank/DDBJ databases">
        <title>Freshwater and sediment microbial communities from various areas in North America, analyzing microbe dynamics in response to fracking.</title>
        <authorList>
            <person name="Lamendella R."/>
        </authorList>
    </citation>
    <scope>NUCLEOTIDE SEQUENCE [LARGE SCALE GENOMIC DNA]</scope>
    <source>
        <strain evidence="2 3">6_TX</strain>
    </source>
</reference>
<dbReference type="EMBL" id="SOEC01000024">
    <property type="protein sequence ID" value="TDX23687.1"/>
    <property type="molecule type" value="Genomic_DNA"/>
</dbReference>
<dbReference type="Proteomes" id="UP000294489">
    <property type="component" value="Unassembled WGS sequence"/>
</dbReference>
<feature type="domain" description="Transglycosylase SLT" evidence="1">
    <location>
        <begin position="64"/>
        <end position="181"/>
    </location>
</feature>
<dbReference type="Pfam" id="PF01464">
    <property type="entry name" value="SLT"/>
    <property type="match status" value="1"/>
</dbReference>
<proteinExistence type="predicted"/>
<comment type="caution">
    <text evidence="2">The sequence shown here is derived from an EMBL/GenBank/DDBJ whole genome shotgun (WGS) entry which is preliminary data.</text>
</comment>
<name>A0A4R8FKX9_9GAMM</name>
<sequence length="214" mass="22946">MSETCEQCFSLKPEQFAAQKKHIGVVGKKITKAVLKSAIASLAITVQSALANPLAGTLFDTTGTEIGVDPLLLYSVALAESANGPGHGSVSPWPWTVRALDQAIYASSKEEAKVQLERLLNESPSVDVGMMQVNTRWNGHRVSHPSELLEPAKALEIGGEILLEAINSAPGDLELGIGRYHTWADEAVARNYGQRILAIYRNIKAAFGDDGGRP</sequence>
<protein>
    <submittedName>
        <fullName evidence="2">Transglycosylase-like protein with SLT domain</fullName>
    </submittedName>
</protein>
<evidence type="ECO:0000313" key="3">
    <source>
        <dbReference type="Proteomes" id="UP000294489"/>
    </source>
</evidence>
<gene>
    <name evidence="2" type="ORF">DFO67_1244</name>
</gene>
<evidence type="ECO:0000313" key="2">
    <source>
        <dbReference type="EMBL" id="TDX23687.1"/>
    </source>
</evidence>
<dbReference type="InterPro" id="IPR008258">
    <property type="entry name" value="Transglycosylase_SLT_dom_1"/>
</dbReference>